<evidence type="ECO:0000313" key="4">
    <source>
        <dbReference type="Proteomes" id="UP000002669"/>
    </source>
</evidence>
<dbReference type="AlphaFoldDB" id="E5R005"/>
<organism evidence="4">
    <name type="scientific">Arthroderma gypseum (strain ATCC MYA-4604 / CBS 118893)</name>
    <name type="common">Microsporum gypseum</name>
    <dbReference type="NCBI Taxonomy" id="535722"/>
    <lineage>
        <taxon>Eukaryota</taxon>
        <taxon>Fungi</taxon>
        <taxon>Dikarya</taxon>
        <taxon>Ascomycota</taxon>
        <taxon>Pezizomycotina</taxon>
        <taxon>Eurotiomycetes</taxon>
        <taxon>Eurotiomycetidae</taxon>
        <taxon>Onygenales</taxon>
        <taxon>Arthrodermataceae</taxon>
        <taxon>Nannizzia</taxon>
    </lineage>
</organism>
<protein>
    <submittedName>
        <fullName evidence="3">Uncharacterized protein</fullName>
    </submittedName>
</protein>
<feature type="region of interest" description="Disordered" evidence="1">
    <location>
        <begin position="103"/>
        <end position="143"/>
    </location>
</feature>
<feature type="chain" id="PRO_5003198200" evidence="2">
    <location>
        <begin position="19"/>
        <end position="228"/>
    </location>
</feature>
<accession>E5R005</accession>
<sequence>MGQTTRFVSLSFATICSGVLQSSLFSVLLTSPYHVSEASSGCLRVNLSPSEGPIAPLSVPLLRSSTPSIQLAEADTHILALPHTRHIFDKYFTLVKVEILEQKGEEEPKRKEDETKKQKEGKKDKKEGRGKKRKPLASMRGMHGYMGMGCGPAAAQEPVETPSRAGLNSLFSVTNTGSSGGSSYLPPATTAAGTHLHPYTAPSRLFHALQVGLQIRRILAIYNNNTGL</sequence>
<proteinExistence type="predicted"/>
<evidence type="ECO:0000313" key="3">
    <source>
        <dbReference type="EMBL" id="EFQ98254.1"/>
    </source>
</evidence>
<dbReference type="GeneID" id="10032531"/>
<feature type="signal peptide" evidence="2">
    <location>
        <begin position="1"/>
        <end position="18"/>
    </location>
</feature>
<reference evidence="4" key="1">
    <citation type="journal article" date="2012" name="MBio">
        <title>Comparative genome analysis of Trichophyton rubrum and related dermatophytes reveals candidate genes involved in infection.</title>
        <authorList>
            <person name="Martinez D.A."/>
            <person name="Oliver B.G."/>
            <person name="Graeser Y."/>
            <person name="Goldberg J.M."/>
            <person name="Li W."/>
            <person name="Martinez-Rossi N.M."/>
            <person name="Monod M."/>
            <person name="Shelest E."/>
            <person name="Barton R.C."/>
            <person name="Birch E."/>
            <person name="Brakhage A.A."/>
            <person name="Chen Z."/>
            <person name="Gurr S.J."/>
            <person name="Heiman D."/>
            <person name="Heitman J."/>
            <person name="Kosti I."/>
            <person name="Rossi A."/>
            <person name="Saif S."/>
            <person name="Samalova M."/>
            <person name="Saunders C.W."/>
            <person name="Shea T."/>
            <person name="Summerbell R.C."/>
            <person name="Xu J."/>
            <person name="Young S."/>
            <person name="Zeng Q."/>
            <person name="Birren B.W."/>
            <person name="Cuomo C.A."/>
            <person name="White T.C."/>
        </authorList>
    </citation>
    <scope>NUCLEOTIDE SEQUENCE [LARGE SCALE GENOMIC DNA]</scope>
    <source>
        <strain evidence="4">ATCC MYA-4604 / CBS 118893</strain>
    </source>
</reference>
<dbReference type="InParanoid" id="E5R005"/>
<name>E5R005_ARTGP</name>
<feature type="compositionally biased region" description="Basic and acidic residues" evidence="1">
    <location>
        <begin position="103"/>
        <end position="127"/>
    </location>
</feature>
<dbReference type="VEuPathDB" id="FungiDB:MGYG_01289"/>
<keyword evidence="4" id="KW-1185">Reference proteome</keyword>
<evidence type="ECO:0000256" key="2">
    <source>
        <dbReference type="SAM" id="SignalP"/>
    </source>
</evidence>
<dbReference type="RefSeq" id="XP_003177206.1">
    <property type="nucleotide sequence ID" value="XM_003177158.1"/>
</dbReference>
<evidence type="ECO:0000256" key="1">
    <source>
        <dbReference type="SAM" id="MobiDB-lite"/>
    </source>
</evidence>
<dbReference type="EMBL" id="DS989822">
    <property type="protein sequence ID" value="EFQ98254.1"/>
    <property type="molecule type" value="Genomic_DNA"/>
</dbReference>
<gene>
    <name evidence="3" type="ORF">MGYG_01289</name>
</gene>
<dbReference type="Proteomes" id="UP000002669">
    <property type="component" value="Unassembled WGS sequence"/>
</dbReference>
<keyword evidence="2" id="KW-0732">Signal</keyword>
<dbReference type="HOGENOM" id="CLU_1214485_0_0_1"/>